<evidence type="ECO:0000313" key="1">
    <source>
        <dbReference type="EMBL" id="SDK17183.1"/>
    </source>
</evidence>
<keyword evidence="2" id="KW-1185">Reference proteome</keyword>
<dbReference type="AlphaFoldDB" id="A0A1G8ZQ84"/>
<accession>A0A1G8ZQ84</accession>
<proteinExistence type="predicted"/>
<dbReference type="OrthoDB" id="953327at2"/>
<dbReference type="EMBL" id="FNFP01000001">
    <property type="protein sequence ID" value="SDK17183.1"/>
    <property type="molecule type" value="Genomic_DNA"/>
</dbReference>
<evidence type="ECO:0000313" key="2">
    <source>
        <dbReference type="Proteomes" id="UP000198718"/>
    </source>
</evidence>
<sequence>MNNEENFILFKKMFEETFYNPKFKTRKFHELDQDLEGLQDTIAGPFYSIYTNKNCDYVFEGDREVFKGIKSCEDYLNWCLDIIKDYKNMVNEIKACSEDEKEDKEVLLSKAIVMEKMSYLAFNIQNDILNE</sequence>
<dbReference type="Proteomes" id="UP000198718">
    <property type="component" value="Unassembled WGS sequence"/>
</dbReference>
<reference evidence="1 2" key="1">
    <citation type="submission" date="2016-10" db="EMBL/GenBank/DDBJ databases">
        <authorList>
            <person name="de Groot N.N."/>
        </authorList>
    </citation>
    <scope>NUCLEOTIDE SEQUENCE [LARGE SCALE GENOMIC DNA]</scope>
    <source>
        <strain evidence="1 2">DSM 18346</strain>
    </source>
</reference>
<name>A0A1G8ZQ84_9FIRM</name>
<dbReference type="RefSeq" id="WP_090550929.1">
    <property type="nucleotide sequence ID" value="NZ_FNFP01000001.1"/>
</dbReference>
<gene>
    <name evidence="1" type="ORF">SAMN05660472_00931</name>
</gene>
<protein>
    <submittedName>
        <fullName evidence="1">Uncharacterized protein</fullName>
    </submittedName>
</protein>
<organism evidence="1 2">
    <name type="scientific">Natronincola ferrireducens</name>
    <dbReference type="NCBI Taxonomy" id="393762"/>
    <lineage>
        <taxon>Bacteria</taxon>
        <taxon>Bacillati</taxon>
        <taxon>Bacillota</taxon>
        <taxon>Clostridia</taxon>
        <taxon>Peptostreptococcales</taxon>
        <taxon>Natronincolaceae</taxon>
        <taxon>Natronincola</taxon>
    </lineage>
</organism>